<comment type="caution">
    <text evidence="16">The sequence shown here is derived from an EMBL/GenBank/DDBJ whole genome shotgun (WGS) entry which is preliminary data.</text>
</comment>
<evidence type="ECO:0000259" key="14">
    <source>
        <dbReference type="Pfam" id="PF01729"/>
    </source>
</evidence>
<dbReference type="InterPro" id="IPR013785">
    <property type="entry name" value="Aldolase_TIM"/>
</dbReference>
<keyword evidence="7 12" id="KW-0328">Glycosyltransferase</keyword>
<feature type="binding site" evidence="13">
    <location>
        <position position="194"/>
    </location>
    <ligand>
        <name>substrate</name>
    </ligand>
</feature>
<name>A0A9X4MGE6_9BACT</name>
<accession>A0A9X4MGE6</accession>
<dbReference type="FunFam" id="3.90.1170.20:FF:000001">
    <property type="entry name" value="Nicotinate-nucleotide diphosphorylase (Carboxylating)"/>
    <property type="match status" value="1"/>
</dbReference>
<dbReference type="Gene3D" id="3.90.1170.20">
    <property type="entry name" value="Quinolinate phosphoribosyl transferase, N-terminal domain"/>
    <property type="match status" value="1"/>
</dbReference>
<keyword evidence="17" id="KW-1185">Reference proteome</keyword>
<feature type="binding site" evidence="13">
    <location>
        <begin position="259"/>
        <end position="261"/>
    </location>
    <ligand>
        <name>substrate</name>
    </ligand>
</feature>
<dbReference type="GO" id="GO:0005737">
    <property type="term" value="C:cytoplasm"/>
    <property type="evidence" value="ECO:0007669"/>
    <property type="project" value="TreeGrafter"/>
</dbReference>
<dbReference type="InterPro" id="IPR004393">
    <property type="entry name" value="NadC"/>
</dbReference>
<reference evidence="16" key="1">
    <citation type="journal article" date="2022" name="bioRxiv">
        <title>Thiovibrio frasassiensisgen. nov., sp. nov., an autotrophic, elemental sulfur disproportionating bacterium isolated from sulfidic karst sediment, and proposal of Thiovibrionaceae fam. nov.</title>
        <authorList>
            <person name="Aronson H."/>
            <person name="Thomas C."/>
            <person name="Bhattacharyya M."/>
            <person name="Eckstein S."/>
            <person name="Jensen S."/>
            <person name="Barco R."/>
            <person name="Macalady J."/>
            <person name="Amend J."/>
        </authorList>
    </citation>
    <scope>NUCLEOTIDE SEQUENCE</scope>
    <source>
        <strain evidence="16">RS19-109</strain>
    </source>
</reference>
<sequence>MDTQLARQLQQFLEEDIGLGDITTDSVFPPEQQGQAVFVAKEDFVAAGLDEVAPLVFATRNPRIVCTARQKDGDRVLAGAEIFSAQGPVRDLLSAERLALNLVQRMSGIATLTSAFVQQVEGLPVRILDTRKTTPGLRALEKYAVRVGGGHNHRFSLADGILLKDNHIAACGSITKAVQTLRDKAPHTLKIEVETENLAQVEECLACGVEIIMLDNMAPALMRQAVALIGGRALVEASGGVNLTNVREIAETGVDLISVGALTHSARAMDISMRLSV</sequence>
<dbReference type="CDD" id="cd01572">
    <property type="entry name" value="QPRTase"/>
    <property type="match status" value="1"/>
</dbReference>
<keyword evidence="8 12" id="KW-0808">Transferase</keyword>
<comment type="catalytic activity">
    <reaction evidence="10">
        <text>nicotinate beta-D-ribonucleotide + CO2 + diphosphate = quinolinate + 5-phospho-alpha-D-ribose 1-diphosphate + 2 H(+)</text>
        <dbReference type="Rhea" id="RHEA:12733"/>
        <dbReference type="ChEBI" id="CHEBI:15378"/>
        <dbReference type="ChEBI" id="CHEBI:16526"/>
        <dbReference type="ChEBI" id="CHEBI:29959"/>
        <dbReference type="ChEBI" id="CHEBI:33019"/>
        <dbReference type="ChEBI" id="CHEBI:57502"/>
        <dbReference type="ChEBI" id="CHEBI:58017"/>
        <dbReference type="EC" id="2.4.2.19"/>
    </reaction>
</comment>
<dbReference type="SUPFAM" id="SSF54675">
    <property type="entry name" value="Nicotinate/Quinolinate PRTase N-terminal domain-like"/>
    <property type="match status" value="1"/>
</dbReference>
<dbReference type="SUPFAM" id="SSF51690">
    <property type="entry name" value="Nicotinate/Quinolinate PRTase C-terminal domain-like"/>
    <property type="match status" value="1"/>
</dbReference>
<comment type="pathway">
    <text evidence="2">Cofactor biosynthesis; NAD(+) biosynthesis; nicotinate D-ribonucleotide from quinolinate: step 1/1.</text>
</comment>
<evidence type="ECO:0000256" key="10">
    <source>
        <dbReference type="ARBA" id="ARBA00047445"/>
    </source>
</evidence>
<dbReference type="Pfam" id="PF01729">
    <property type="entry name" value="QRPTase_C"/>
    <property type="match status" value="1"/>
</dbReference>
<evidence type="ECO:0000256" key="12">
    <source>
        <dbReference type="PIRNR" id="PIRNR006250"/>
    </source>
</evidence>
<organism evidence="16 17">
    <name type="scientific">Thiovibrio frasassiensis</name>
    <dbReference type="NCBI Taxonomy" id="2984131"/>
    <lineage>
        <taxon>Bacteria</taxon>
        <taxon>Pseudomonadati</taxon>
        <taxon>Thermodesulfobacteriota</taxon>
        <taxon>Desulfobulbia</taxon>
        <taxon>Desulfobulbales</taxon>
        <taxon>Thiovibrionaceae</taxon>
        <taxon>Thiovibrio</taxon>
    </lineage>
</organism>
<dbReference type="EC" id="2.4.2.19" evidence="5"/>
<dbReference type="InterPro" id="IPR002638">
    <property type="entry name" value="Quinolinate_PRibosylTrfase_C"/>
</dbReference>
<evidence type="ECO:0000256" key="3">
    <source>
        <dbReference type="ARBA" id="ARBA00009400"/>
    </source>
</evidence>
<dbReference type="GO" id="GO:0034213">
    <property type="term" value="P:quinolinate catabolic process"/>
    <property type="evidence" value="ECO:0007669"/>
    <property type="project" value="TreeGrafter"/>
</dbReference>
<protein>
    <recommendedName>
        <fullName evidence="11">Probable nicotinate-nucleotide pyrophosphorylase [carboxylating]</fullName>
        <ecNumber evidence="5">2.4.2.19</ecNumber>
    </recommendedName>
    <alternativeName>
        <fullName evidence="9">Quinolinate phosphoribosyltransferase [decarboxylating]</fullName>
    </alternativeName>
</protein>
<feature type="binding site" evidence="13">
    <location>
        <begin position="238"/>
        <end position="240"/>
    </location>
    <ligand>
        <name>substrate</name>
    </ligand>
</feature>
<reference evidence="16" key="2">
    <citation type="submission" date="2022-10" db="EMBL/GenBank/DDBJ databases">
        <authorList>
            <person name="Aronson H.S."/>
        </authorList>
    </citation>
    <scope>NUCLEOTIDE SEQUENCE</scope>
    <source>
        <strain evidence="16">RS19-109</strain>
    </source>
</reference>
<dbReference type="GO" id="GO:0004514">
    <property type="term" value="F:nicotinate-nucleotide diphosphorylase (carboxylating) activity"/>
    <property type="evidence" value="ECO:0007669"/>
    <property type="project" value="UniProtKB-EC"/>
</dbReference>
<evidence type="ECO:0000313" key="17">
    <source>
        <dbReference type="Proteomes" id="UP001154240"/>
    </source>
</evidence>
<proteinExistence type="inferred from homology"/>
<dbReference type="EMBL" id="JAPHEH010000001">
    <property type="protein sequence ID" value="MDG4476761.1"/>
    <property type="molecule type" value="Genomic_DNA"/>
</dbReference>
<dbReference type="PIRSF" id="PIRSF006250">
    <property type="entry name" value="NadC_ModD"/>
    <property type="match status" value="1"/>
</dbReference>
<comment type="similarity">
    <text evidence="3 12">Belongs to the NadC/ModD family.</text>
</comment>
<dbReference type="PANTHER" id="PTHR32179">
    <property type="entry name" value="NICOTINATE-NUCLEOTIDE PYROPHOSPHORYLASE [CARBOXYLATING]"/>
    <property type="match status" value="1"/>
</dbReference>
<feature type="domain" description="Quinolinate phosphoribosyl transferase C-terminal" evidence="14">
    <location>
        <begin position="109"/>
        <end position="274"/>
    </location>
</feature>
<evidence type="ECO:0000313" key="16">
    <source>
        <dbReference type="EMBL" id="MDG4476761.1"/>
    </source>
</evidence>
<feature type="domain" description="Quinolinate phosphoribosyl transferase N-terminal" evidence="15">
    <location>
        <begin position="21"/>
        <end position="107"/>
    </location>
</feature>
<dbReference type="FunFam" id="3.20.20.70:FF:000030">
    <property type="entry name" value="Nicotinate-nucleotide pyrophosphorylase, carboxylating"/>
    <property type="match status" value="1"/>
</dbReference>
<dbReference type="GO" id="GO:0009435">
    <property type="term" value="P:NAD+ biosynthetic process"/>
    <property type="evidence" value="ECO:0007669"/>
    <property type="project" value="InterPro"/>
</dbReference>
<evidence type="ECO:0000256" key="4">
    <source>
        <dbReference type="ARBA" id="ARBA00011218"/>
    </source>
</evidence>
<dbReference type="InterPro" id="IPR037128">
    <property type="entry name" value="Quinolinate_PRibosylTase_N_sf"/>
</dbReference>
<feature type="binding site" evidence="13">
    <location>
        <position position="154"/>
    </location>
    <ligand>
        <name>substrate</name>
    </ligand>
</feature>
<evidence type="ECO:0000256" key="1">
    <source>
        <dbReference type="ARBA" id="ARBA00003237"/>
    </source>
</evidence>
<feature type="binding site" evidence="13">
    <location>
        <position position="215"/>
    </location>
    <ligand>
        <name>substrate</name>
    </ligand>
</feature>
<dbReference type="Gene3D" id="3.20.20.70">
    <property type="entry name" value="Aldolase class I"/>
    <property type="match status" value="1"/>
</dbReference>
<gene>
    <name evidence="16" type="primary">nadC</name>
    <name evidence="16" type="ORF">OLX77_11410</name>
</gene>
<evidence type="ECO:0000256" key="5">
    <source>
        <dbReference type="ARBA" id="ARBA00011944"/>
    </source>
</evidence>
<dbReference type="AlphaFoldDB" id="A0A9X4MGE6"/>
<feature type="binding site" evidence="13">
    <location>
        <position position="97"/>
    </location>
    <ligand>
        <name>substrate</name>
    </ligand>
</feature>
<evidence type="ECO:0000256" key="13">
    <source>
        <dbReference type="PIRSR" id="PIRSR006250-1"/>
    </source>
</evidence>
<evidence type="ECO:0000256" key="9">
    <source>
        <dbReference type="ARBA" id="ARBA00033102"/>
    </source>
</evidence>
<keyword evidence="6" id="KW-0662">Pyridine nucleotide biosynthesis</keyword>
<feature type="binding site" evidence="13">
    <location>
        <begin position="130"/>
        <end position="132"/>
    </location>
    <ligand>
        <name>substrate</name>
    </ligand>
</feature>
<evidence type="ECO:0000259" key="15">
    <source>
        <dbReference type="Pfam" id="PF02749"/>
    </source>
</evidence>
<comment type="function">
    <text evidence="1">Involved in the catabolism of quinolinic acid (QA).</text>
</comment>
<dbReference type="InterPro" id="IPR036068">
    <property type="entry name" value="Nicotinate_pribotase-like_C"/>
</dbReference>
<evidence type="ECO:0000256" key="8">
    <source>
        <dbReference type="ARBA" id="ARBA00022679"/>
    </source>
</evidence>
<evidence type="ECO:0000256" key="11">
    <source>
        <dbReference type="ARBA" id="ARBA00069173"/>
    </source>
</evidence>
<evidence type="ECO:0000256" key="7">
    <source>
        <dbReference type="ARBA" id="ARBA00022676"/>
    </source>
</evidence>
<dbReference type="NCBIfam" id="TIGR00078">
    <property type="entry name" value="nadC"/>
    <property type="match status" value="1"/>
</dbReference>
<dbReference type="Proteomes" id="UP001154240">
    <property type="component" value="Unassembled WGS sequence"/>
</dbReference>
<evidence type="ECO:0000256" key="6">
    <source>
        <dbReference type="ARBA" id="ARBA00022642"/>
    </source>
</evidence>
<dbReference type="RefSeq" id="WP_307633726.1">
    <property type="nucleotide sequence ID" value="NZ_JAPHEH010000001.1"/>
</dbReference>
<dbReference type="PANTHER" id="PTHR32179:SF3">
    <property type="entry name" value="NICOTINATE-NUCLEOTIDE PYROPHOSPHORYLASE [CARBOXYLATING]"/>
    <property type="match status" value="1"/>
</dbReference>
<evidence type="ECO:0000256" key="2">
    <source>
        <dbReference type="ARBA" id="ARBA00004893"/>
    </source>
</evidence>
<dbReference type="Pfam" id="PF02749">
    <property type="entry name" value="QRPTase_N"/>
    <property type="match status" value="1"/>
</dbReference>
<comment type="subunit">
    <text evidence="4">Hexamer formed by 3 homodimers.</text>
</comment>
<dbReference type="InterPro" id="IPR027277">
    <property type="entry name" value="NadC/ModD"/>
</dbReference>
<feature type="binding site" evidence="13">
    <location>
        <position position="164"/>
    </location>
    <ligand>
        <name>substrate</name>
    </ligand>
</feature>
<dbReference type="InterPro" id="IPR022412">
    <property type="entry name" value="Quinolinate_PRibosylTrfase_N"/>
</dbReference>